<dbReference type="Proteomes" id="UP001240678">
    <property type="component" value="Unassembled WGS sequence"/>
</dbReference>
<feature type="region of interest" description="Disordered" evidence="1">
    <location>
        <begin position="123"/>
        <end position="150"/>
    </location>
</feature>
<accession>A0AAI9YE82</accession>
<protein>
    <submittedName>
        <fullName evidence="2">Uncharacterized protein</fullName>
    </submittedName>
</protein>
<sequence length="191" mass="21945">MEKARERRDRFPPSAGWPQVPTDIDYEVRALGGRTHVFDTLPENIQAQKAPVTKEKRLEELTREVGRLRQELDYWRSLARSGSSLVTELDKIVKQMNIIIDTFDHQISRCNTSWTDRAVPSAGSVHSVPVDEHDNDSFYGQDTRPETSEETLQSIAFTPFRTSDKRYDFQIVNTADRPSTPSRGSGRHNWL</sequence>
<reference evidence="2 3" key="1">
    <citation type="submission" date="2016-10" db="EMBL/GenBank/DDBJ databases">
        <title>The genome sequence of Colletotrichum fioriniae PJ7.</title>
        <authorList>
            <person name="Baroncelli R."/>
        </authorList>
    </citation>
    <scope>NUCLEOTIDE SEQUENCE [LARGE SCALE GENOMIC DNA]</scope>
    <source>
        <strain evidence="2 3">IMI 309622</strain>
    </source>
</reference>
<proteinExistence type="predicted"/>
<comment type="caution">
    <text evidence="2">The sequence shown here is derived from an EMBL/GenBank/DDBJ whole genome shotgun (WGS) entry which is preliminary data.</text>
</comment>
<dbReference type="EMBL" id="MOOE01000046">
    <property type="protein sequence ID" value="KAK1502835.1"/>
    <property type="molecule type" value="Genomic_DNA"/>
</dbReference>
<gene>
    <name evidence="2" type="ORF">CCOS01_17103</name>
</gene>
<evidence type="ECO:0000313" key="3">
    <source>
        <dbReference type="Proteomes" id="UP001240678"/>
    </source>
</evidence>
<dbReference type="GeneID" id="85348784"/>
<dbReference type="RefSeq" id="XP_060304204.1">
    <property type="nucleotide sequence ID" value="XM_060465237.1"/>
</dbReference>
<evidence type="ECO:0000256" key="1">
    <source>
        <dbReference type="SAM" id="MobiDB-lite"/>
    </source>
</evidence>
<evidence type="ECO:0000313" key="2">
    <source>
        <dbReference type="EMBL" id="KAK1502835.1"/>
    </source>
</evidence>
<organism evidence="2 3">
    <name type="scientific">Colletotrichum costaricense</name>
    <dbReference type="NCBI Taxonomy" id="1209916"/>
    <lineage>
        <taxon>Eukaryota</taxon>
        <taxon>Fungi</taxon>
        <taxon>Dikarya</taxon>
        <taxon>Ascomycota</taxon>
        <taxon>Pezizomycotina</taxon>
        <taxon>Sordariomycetes</taxon>
        <taxon>Hypocreomycetidae</taxon>
        <taxon>Glomerellales</taxon>
        <taxon>Glomerellaceae</taxon>
        <taxon>Colletotrichum</taxon>
        <taxon>Colletotrichum acutatum species complex</taxon>
    </lineage>
</organism>
<keyword evidence="3" id="KW-1185">Reference proteome</keyword>
<name>A0AAI9YE82_9PEZI</name>
<dbReference type="AlphaFoldDB" id="A0AAI9YE82"/>